<dbReference type="Proteomes" id="UP000035681">
    <property type="component" value="Unplaced"/>
</dbReference>
<dbReference type="Pfam" id="PF10326">
    <property type="entry name" value="7TM_GPCR_Str"/>
    <property type="match status" value="1"/>
</dbReference>
<feature type="transmembrane region" description="Helical" evidence="1">
    <location>
        <begin position="12"/>
        <end position="32"/>
    </location>
</feature>
<proteinExistence type="predicted"/>
<dbReference type="WBParaSite" id="TCONS_00008835.p1">
    <property type="protein sequence ID" value="TCONS_00008835.p1"/>
    <property type="gene ID" value="XLOC_006713"/>
</dbReference>
<feature type="transmembrane region" description="Helical" evidence="1">
    <location>
        <begin position="52"/>
        <end position="80"/>
    </location>
</feature>
<feature type="transmembrane region" description="Helical" evidence="1">
    <location>
        <begin position="92"/>
        <end position="112"/>
    </location>
</feature>
<feature type="transmembrane region" description="Helical" evidence="1">
    <location>
        <begin position="242"/>
        <end position="267"/>
    </location>
</feature>
<feature type="transmembrane region" description="Helical" evidence="1">
    <location>
        <begin position="132"/>
        <end position="153"/>
    </location>
</feature>
<feature type="transmembrane region" description="Helical" evidence="1">
    <location>
        <begin position="279"/>
        <end position="298"/>
    </location>
</feature>
<dbReference type="WBParaSite" id="SSTP_0000166700.1">
    <property type="protein sequence ID" value="SSTP_0000166700.1"/>
    <property type="gene ID" value="SSTP_0000166700"/>
</dbReference>
<sequence length="332" mass="38651">MSYNFEKLVLYLNSISSFTTITLCIISLLFIYDKWKKDNINKVYNEIAAAQFIFGLISGIVNCIARMEVIIDGSCGIIYLYHFKELGKKINIIVIFIAMTCLYINIAMPAAIMVSRNLVIVKKKILETRHTFFLLSVTFFFVIELALAITLCYNYDNNGNLLYNISMTKTIFIDDISSKFYCPGCEIISPYGFIVVLSIMLFFSANYIIFFFQYKSYNKYIKQYSETMTMKTKKMNNEFLKILYLQNLTPVLITGLPTLVLIASIFLKFDIIIFTGSTYLILFINFVPAINAIFFIFLPSGNRRKIKNFVRFFYYKNKQNNVRTLNFQTTRI</sequence>
<evidence type="ECO:0000313" key="2">
    <source>
        <dbReference type="Proteomes" id="UP000035681"/>
    </source>
</evidence>
<accession>A0A0K0DWQ0</accession>
<evidence type="ECO:0000313" key="3">
    <source>
        <dbReference type="WBParaSite" id="SSTP_0000166700.1"/>
    </source>
</evidence>
<organism evidence="3">
    <name type="scientific">Strongyloides stercoralis</name>
    <name type="common">Threadworm</name>
    <dbReference type="NCBI Taxonomy" id="6248"/>
    <lineage>
        <taxon>Eukaryota</taxon>
        <taxon>Metazoa</taxon>
        <taxon>Ecdysozoa</taxon>
        <taxon>Nematoda</taxon>
        <taxon>Chromadorea</taxon>
        <taxon>Rhabditida</taxon>
        <taxon>Tylenchina</taxon>
        <taxon>Panagrolaimomorpha</taxon>
        <taxon>Strongyloidoidea</taxon>
        <taxon>Strongyloididae</taxon>
        <taxon>Strongyloides</taxon>
    </lineage>
</organism>
<evidence type="ECO:0000256" key="1">
    <source>
        <dbReference type="SAM" id="Phobius"/>
    </source>
</evidence>
<keyword evidence="1" id="KW-1133">Transmembrane helix</keyword>
<keyword evidence="2" id="KW-1185">Reference proteome</keyword>
<evidence type="ECO:0000313" key="4">
    <source>
        <dbReference type="WBParaSite" id="TCONS_00008835.p1"/>
    </source>
</evidence>
<feature type="transmembrane region" description="Helical" evidence="1">
    <location>
        <begin position="191"/>
        <end position="212"/>
    </location>
</feature>
<dbReference type="InterPro" id="IPR019428">
    <property type="entry name" value="7TM_GPCR_serpentine_rcpt_Str"/>
</dbReference>
<protein>
    <submittedName>
        <fullName evidence="4">G-protein coupled receptors family 1 profile domain-containing protein</fullName>
    </submittedName>
    <submittedName>
        <fullName evidence="3">G_PROTEIN_RECEP_F1_2 domain-containing protein</fullName>
    </submittedName>
</protein>
<reference evidence="3" key="1">
    <citation type="submission" date="2015-08" db="UniProtKB">
        <authorList>
            <consortium name="WormBaseParasite"/>
        </authorList>
    </citation>
    <scope>IDENTIFICATION</scope>
</reference>
<keyword evidence="1" id="KW-0472">Membrane</keyword>
<name>A0A0K0DWQ0_STRER</name>
<dbReference type="AlphaFoldDB" id="A0A0K0DWQ0"/>
<keyword evidence="1" id="KW-0812">Transmembrane</keyword>